<dbReference type="STRING" id="42157.A0A182ESW1"/>
<evidence type="ECO:0000313" key="4">
    <source>
        <dbReference type="WBParaSite" id="nOo.2.0.1.t11232-RA"/>
    </source>
</evidence>
<feature type="compositionally biased region" description="Basic and acidic residues" evidence="1">
    <location>
        <begin position="188"/>
        <end position="200"/>
    </location>
</feature>
<feature type="region of interest" description="Disordered" evidence="1">
    <location>
        <begin position="188"/>
        <end position="208"/>
    </location>
</feature>
<dbReference type="OrthoDB" id="5823734at2759"/>
<accession>A0A182ESW1</accession>
<dbReference type="EMBL" id="UYRW01007508">
    <property type="protein sequence ID" value="VDM95373.1"/>
    <property type="molecule type" value="Genomic_DNA"/>
</dbReference>
<organism evidence="4">
    <name type="scientific">Onchocerca ochengi</name>
    <name type="common">Filarial nematode worm</name>
    <dbReference type="NCBI Taxonomy" id="42157"/>
    <lineage>
        <taxon>Eukaryota</taxon>
        <taxon>Metazoa</taxon>
        <taxon>Ecdysozoa</taxon>
        <taxon>Nematoda</taxon>
        <taxon>Chromadorea</taxon>
        <taxon>Rhabditida</taxon>
        <taxon>Spirurina</taxon>
        <taxon>Spiruromorpha</taxon>
        <taxon>Filarioidea</taxon>
        <taxon>Onchocercidae</taxon>
        <taxon>Onchocerca</taxon>
    </lineage>
</organism>
<keyword evidence="3" id="KW-1185">Reference proteome</keyword>
<reference evidence="2 3" key="2">
    <citation type="submission" date="2018-08" db="EMBL/GenBank/DDBJ databases">
        <authorList>
            <person name="Laetsch R D."/>
            <person name="Stevens L."/>
            <person name="Kumar S."/>
            <person name="Blaxter L. M."/>
        </authorList>
    </citation>
    <scope>NUCLEOTIDE SEQUENCE [LARGE SCALE GENOMIC DNA]</scope>
</reference>
<dbReference type="Proteomes" id="UP000271087">
    <property type="component" value="Unassembled WGS sequence"/>
</dbReference>
<protein>
    <submittedName>
        <fullName evidence="4">BMERB domain-containing protein</fullName>
    </submittedName>
</protein>
<dbReference type="AlphaFoldDB" id="A0A182ESW1"/>
<reference evidence="4" key="1">
    <citation type="submission" date="2016-06" db="UniProtKB">
        <authorList>
            <consortium name="WormBaseParasite"/>
        </authorList>
    </citation>
    <scope>IDENTIFICATION</scope>
</reference>
<gene>
    <name evidence="2" type="ORF">NOO_LOCUS11232</name>
</gene>
<evidence type="ECO:0000313" key="3">
    <source>
        <dbReference type="Proteomes" id="UP000271087"/>
    </source>
</evidence>
<name>A0A182ESW1_ONCOC</name>
<proteinExistence type="predicted"/>
<dbReference type="WBParaSite" id="nOo.2.0.1.t11232-RA">
    <property type="protein sequence ID" value="nOo.2.0.1.t11232-RA"/>
    <property type="gene ID" value="nOo.2.0.1.g11232"/>
</dbReference>
<sequence>MTSENIAVDNEKCNLVGEINDQDVQDVTQNSLTKKTKSLRKTHMSTQVNILQNESTLLDYRNNASTPNTLKRTRNVSTDAAPVTAAFNEGTSSLLHRHAYLHIAETEKENRKLKTEVSDLKLQYLTMKTELDNEKVRRVEIEQIWRSQKKILDEERWKFENERNDWEKERKKLLMDRDELAAELKKLHQHDERHGEHDNDSESQDDNSWNIISLTSGEESEFKNCYLITYHPEQ</sequence>
<evidence type="ECO:0000313" key="2">
    <source>
        <dbReference type="EMBL" id="VDM95373.1"/>
    </source>
</evidence>
<evidence type="ECO:0000256" key="1">
    <source>
        <dbReference type="SAM" id="MobiDB-lite"/>
    </source>
</evidence>